<feature type="domain" description="RING-type" evidence="2">
    <location>
        <begin position="358"/>
        <end position="398"/>
    </location>
</feature>
<dbReference type="InterPro" id="IPR013083">
    <property type="entry name" value="Znf_RING/FYVE/PHD"/>
</dbReference>
<protein>
    <recommendedName>
        <fullName evidence="2">RING-type domain-containing protein</fullName>
    </recommendedName>
</protein>
<sequence length="422" mass="47135">MGTCNLPEYKHKTQRDETQAMRAVCNDTGVLPAIAAWLSRPCRLFTPPTGRWDSKLARSIVEIDGRFINHLPCCFVRTVKVQRAALLSILSFGVRVCCSVSSRPFLAVLFSTFNVLAPEWPKALLHPGRSRSAFWKMLATNAVDVRDLLRLDGRNMHYFPTEMRDCQMYAEAVVHKQMAFCGIRHVSLRLRSCASFMAYVIRIRPSAYMLCSAILRSHDIYLLRLALSGGFGRALFCTHAPLRSSVAAGSAAVWASTGLRGIPQDLRSSKDYLYSLAPECGCLLLNGLKEPLLNDATFRRTLASAHPHLASVMDVSTEMKPVASPPTEALPLSTGKRAQESTQDRCKKRARLQELLHCPICMDTVRGRVQQCRMGHIFCAECVARMPNSIEFVCPLCRIRQSRFVLARSLVSERLASLLGEM</sequence>
<proteinExistence type="predicted"/>
<organism evidence="3">
    <name type="scientific">viral metagenome</name>
    <dbReference type="NCBI Taxonomy" id="1070528"/>
    <lineage>
        <taxon>unclassified sequences</taxon>
        <taxon>metagenomes</taxon>
        <taxon>organismal metagenomes</taxon>
    </lineage>
</organism>
<dbReference type="SUPFAM" id="SSF57850">
    <property type="entry name" value="RING/U-box"/>
    <property type="match status" value="1"/>
</dbReference>
<dbReference type="PROSITE" id="PS50089">
    <property type="entry name" value="ZF_RING_2"/>
    <property type="match status" value="1"/>
</dbReference>
<dbReference type="EMBL" id="MN739301">
    <property type="protein sequence ID" value="QHS97629.1"/>
    <property type="molecule type" value="Genomic_DNA"/>
</dbReference>
<evidence type="ECO:0000256" key="1">
    <source>
        <dbReference type="SAM" id="MobiDB-lite"/>
    </source>
</evidence>
<evidence type="ECO:0000259" key="2">
    <source>
        <dbReference type="PROSITE" id="PS50089"/>
    </source>
</evidence>
<feature type="region of interest" description="Disordered" evidence="1">
    <location>
        <begin position="323"/>
        <end position="343"/>
    </location>
</feature>
<dbReference type="Gene3D" id="3.30.40.10">
    <property type="entry name" value="Zinc/RING finger domain, C3HC4 (zinc finger)"/>
    <property type="match status" value="1"/>
</dbReference>
<dbReference type="InterPro" id="IPR001841">
    <property type="entry name" value="Znf_RING"/>
</dbReference>
<accession>A0A6C0C1I3</accession>
<dbReference type="AlphaFoldDB" id="A0A6C0C1I3"/>
<evidence type="ECO:0000313" key="3">
    <source>
        <dbReference type="EMBL" id="QHS97629.1"/>
    </source>
</evidence>
<reference evidence="3" key="1">
    <citation type="journal article" date="2020" name="Nature">
        <title>Giant virus diversity and host interactions through global metagenomics.</title>
        <authorList>
            <person name="Schulz F."/>
            <person name="Roux S."/>
            <person name="Paez-Espino D."/>
            <person name="Jungbluth S."/>
            <person name="Walsh D.A."/>
            <person name="Denef V.J."/>
            <person name="McMahon K.D."/>
            <person name="Konstantinidis K.T."/>
            <person name="Eloe-Fadrosh E.A."/>
            <person name="Kyrpides N.C."/>
            <person name="Woyke T."/>
        </authorList>
    </citation>
    <scope>NUCLEOTIDE SEQUENCE</scope>
    <source>
        <strain evidence="3">GVMAG-M-3300020182-33</strain>
    </source>
</reference>
<name>A0A6C0C1I3_9ZZZZ</name>